<dbReference type="GO" id="GO:0015288">
    <property type="term" value="F:porin activity"/>
    <property type="evidence" value="ECO:0007669"/>
    <property type="project" value="UniProtKB-KW"/>
</dbReference>
<keyword evidence="13" id="KW-0998">Cell outer membrane</keyword>
<evidence type="ECO:0000256" key="12">
    <source>
        <dbReference type="ARBA" id="ARBA00023139"/>
    </source>
</evidence>
<sequence length="495" mass="53217">MSRFTTDRTARRGAARGTVPGTDLAHMAGIAHVAAADHAATYNAATYNAATHNAATHSAATHSAATHSAATHSAATARAEARAANCAVARANDRAETRATPRATPRSPTLIRTALVALATAAIGGCTLIPGTSGSLMREESSVPLPVTEGAETVPANVKLQPITAQLIIDQHQAEETRFRRGNAGGQTATRGKADKSIPGFDYEDYKLGPGDIINVIVWDHPEITIPAGSYRSAEQSGTLVAEDGTIFFPFAGVVKVAGLTTREVRKLLAKRMASVIENVQLDVRIVSFRSKRVYVVGEVSKPGLQPIDDIRMTLVEAVNRAGGITEEADHGNVLLTRKGQTWRVDLQALYEEGDVSQNVLLQPGDIINVPDRELNKVFVLGEVRNPGSFMMNKRRTTLAEALSDAGFVNQSTSDPAWVYVMRTDNGSSELFHLNARSPDALLLAERFPLLPRDVVYVDVAAVARWNRVVSNILPTSQMLQLTSETRYPLFGGRQ</sequence>
<feature type="domain" description="SLBB" evidence="18">
    <location>
        <begin position="377"/>
        <end position="458"/>
    </location>
</feature>
<evidence type="ECO:0000256" key="11">
    <source>
        <dbReference type="ARBA" id="ARBA00023136"/>
    </source>
</evidence>
<evidence type="ECO:0000256" key="3">
    <source>
        <dbReference type="ARBA" id="ARBA00022448"/>
    </source>
</evidence>
<dbReference type="Pfam" id="PF18412">
    <property type="entry name" value="Wza_C"/>
    <property type="match status" value="1"/>
</dbReference>
<keyword evidence="9" id="KW-0406">Ion transport</keyword>
<evidence type="ECO:0000256" key="4">
    <source>
        <dbReference type="ARBA" id="ARBA00022452"/>
    </source>
</evidence>
<feature type="region of interest" description="Disordered" evidence="15">
    <location>
        <begin position="1"/>
        <end position="21"/>
    </location>
</feature>
<evidence type="ECO:0000256" key="6">
    <source>
        <dbReference type="ARBA" id="ARBA00022692"/>
    </source>
</evidence>
<dbReference type="EMBL" id="AMXF01000296">
    <property type="protein sequence ID" value="ENO95030.1"/>
    <property type="molecule type" value="Genomic_DNA"/>
</dbReference>
<feature type="compositionally biased region" description="Basic and acidic residues" evidence="15">
    <location>
        <begin position="1"/>
        <end position="10"/>
    </location>
</feature>
<keyword evidence="10" id="KW-0626">Porin</keyword>
<keyword evidence="20" id="KW-1185">Reference proteome</keyword>
<reference evidence="19 20" key="1">
    <citation type="submission" date="2012-09" db="EMBL/GenBank/DDBJ databases">
        <title>Draft Genome Sequences of 6 Strains from Genus Thauera.</title>
        <authorList>
            <person name="Liu B."/>
            <person name="Shapleigh J.P."/>
            <person name="Frostegard A.H."/>
        </authorList>
    </citation>
    <scope>NUCLEOTIDE SEQUENCE [LARGE SCALE GENOMIC DNA]</scope>
    <source>
        <strain evidence="19 20">B4P</strain>
    </source>
</reference>
<gene>
    <name evidence="19" type="ORF">C667_21089</name>
</gene>
<evidence type="ECO:0000313" key="20">
    <source>
        <dbReference type="Proteomes" id="UP000013047"/>
    </source>
</evidence>
<feature type="domain" description="SLBB" evidence="18">
    <location>
        <begin position="292"/>
        <end position="370"/>
    </location>
</feature>
<evidence type="ECO:0000256" key="7">
    <source>
        <dbReference type="ARBA" id="ARBA00022729"/>
    </source>
</evidence>
<dbReference type="Pfam" id="PF22461">
    <property type="entry name" value="SLBB_2"/>
    <property type="match status" value="2"/>
</dbReference>
<dbReference type="RefSeq" id="WP_004381580.1">
    <property type="nucleotide sequence ID" value="NZ_AMXF01000296.1"/>
</dbReference>
<comment type="caution">
    <text evidence="19">The sequence shown here is derived from an EMBL/GenBank/DDBJ whole genome shotgun (WGS) entry which is preliminary data.</text>
</comment>
<keyword evidence="6" id="KW-0812">Transmembrane</keyword>
<evidence type="ECO:0000259" key="18">
    <source>
        <dbReference type="Pfam" id="PF22461"/>
    </source>
</evidence>
<dbReference type="PANTHER" id="PTHR33619:SF3">
    <property type="entry name" value="POLYSACCHARIDE EXPORT PROTEIN GFCE-RELATED"/>
    <property type="match status" value="1"/>
</dbReference>
<evidence type="ECO:0000259" key="16">
    <source>
        <dbReference type="Pfam" id="PF02563"/>
    </source>
</evidence>
<comment type="subcellular location">
    <subcellularLocation>
        <location evidence="1">Cell outer membrane</location>
        <topology evidence="1">Multi-pass membrane protein</topology>
    </subcellularLocation>
</comment>
<dbReference type="GO" id="GO:0006811">
    <property type="term" value="P:monoatomic ion transport"/>
    <property type="evidence" value="ECO:0007669"/>
    <property type="project" value="UniProtKB-KW"/>
</dbReference>
<accession>N6YU20</accession>
<evidence type="ECO:0000256" key="10">
    <source>
        <dbReference type="ARBA" id="ARBA00023114"/>
    </source>
</evidence>
<evidence type="ECO:0000256" key="13">
    <source>
        <dbReference type="ARBA" id="ARBA00023237"/>
    </source>
</evidence>
<dbReference type="PANTHER" id="PTHR33619">
    <property type="entry name" value="POLYSACCHARIDE EXPORT PROTEIN GFCE-RELATED"/>
    <property type="match status" value="1"/>
</dbReference>
<evidence type="ECO:0000256" key="15">
    <source>
        <dbReference type="SAM" id="MobiDB-lite"/>
    </source>
</evidence>
<evidence type="ECO:0000256" key="14">
    <source>
        <dbReference type="ARBA" id="ARBA00023288"/>
    </source>
</evidence>
<keyword evidence="14" id="KW-0449">Lipoprotein</keyword>
<keyword evidence="4" id="KW-1134">Transmembrane beta strand</keyword>
<dbReference type="InterPro" id="IPR054765">
    <property type="entry name" value="SLBB_dom"/>
</dbReference>
<dbReference type="NCBIfam" id="NF011658">
    <property type="entry name" value="PRK15078.1"/>
    <property type="match status" value="1"/>
</dbReference>
<evidence type="ECO:0000256" key="5">
    <source>
        <dbReference type="ARBA" id="ARBA00022597"/>
    </source>
</evidence>
<keyword evidence="3" id="KW-0813">Transport</keyword>
<dbReference type="Gene3D" id="3.30.1950.10">
    <property type="entry name" value="wza like domain"/>
    <property type="match status" value="1"/>
</dbReference>
<dbReference type="InterPro" id="IPR003715">
    <property type="entry name" value="Poly_export_N"/>
</dbReference>
<keyword evidence="11" id="KW-0472">Membrane</keyword>
<evidence type="ECO:0000313" key="19">
    <source>
        <dbReference type="EMBL" id="ENO95030.1"/>
    </source>
</evidence>
<comment type="similarity">
    <text evidence="2">Belongs to the BexD/CtrA/VexA family.</text>
</comment>
<dbReference type="Proteomes" id="UP000013047">
    <property type="component" value="Unassembled WGS sequence"/>
</dbReference>
<feature type="domain" description="Outer-membrane lipoprotein Wza C-terminal" evidence="17">
    <location>
        <begin position="463"/>
        <end position="486"/>
    </location>
</feature>
<keyword evidence="12" id="KW-0564">Palmitate</keyword>
<evidence type="ECO:0000256" key="8">
    <source>
        <dbReference type="ARBA" id="ARBA00023047"/>
    </source>
</evidence>
<dbReference type="InterPro" id="IPR049712">
    <property type="entry name" value="Poly_export"/>
</dbReference>
<feature type="region of interest" description="Disordered" evidence="15">
    <location>
        <begin position="58"/>
        <end position="77"/>
    </location>
</feature>
<evidence type="ECO:0000256" key="1">
    <source>
        <dbReference type="ARBA" id="ARBA00004571"/>
    </source>
</evidence>
<keyword evidence="8" id="KW-0625">Polysaccharide transport</keyword>
<name>N6YU20_9RHOO</name>
<dbReference type="GO" id="GO:0015159">
    <property type="term" value="F:polysaccharide transmembrane transporter activity"/>
    <property type="evidence" value="ECO:0007669"/>
    <property type="project" value="InterPro"/>
</dbReference>
<evidence type="ECO:0000256" key="2">
    <source>
        <dbReference type="ARBA" id="ARBA00009450"/>
    </source>
</evidence>
<dbReference type="InterPro" id="IPR040716">
    <property type="entry name" value="Wza_C"/>
</dbReference>
<protein>
    <submittedName>
        <fullName evidence="19">Polysaccharide export protein</fullName>
    </submittedName>
</protein>
<dbReference type="Gene3D" id="3.10.560.10">
    <property type="entry name" value="Outer membrane lipoprotein wza domain like"/>
    <property type="match status" value="2"/>
</dbReference>
<keyword evidence="7" id="KW-0732">Signal</keyword>
<dbReference type="GO" id="GO:0009279">
    <property type="term" value="C:cell outer membrane"/>
    <property type="evidence" value="ECO:0007669"/>
    <property type="project" value="UniProtKB-SubCell"/>
</dbReference>
<evidence type="ECO:0000256" key="9">
    <source>
        <dbReference type="ARBA" id="ARBA00023065"/>
    </source>
</evidence>
<dbReference type="GO" id="GO:0046930">
    <property type="term" value="C:pore complex"/>
    <property type="evidence" value="ECO:0007669"/>
    <property type="project" value="UniProtKB-KW"/>
</dbReference>
<feature type="domain" description="Polysaccharide export protein N-terminal" evidence="16">
    <location>
        <begin position="204"/>
        <end position="286"/>
    </location>
</feature>
<dbReference type="Pfam" id="PF02563">
    <property type="entry name" value="Poly_export"/>
    <property type="match status" value="1"/>
</dbReference>
<dbReference type="AlphaFoldDB" id="N6YU20"/>
<evidence type="ECO:0000259" key="17">
    <source>
        <dbReference type="Pfam" id="PF18412"/>
    </source>
</evidence>
<proteinExistence type="inferred from homology"/>
<organism evidence="19 20">
    <name type="scientific">Thauera phenylacetica B4P</name>
    <dbReference type="NCBI Taxonomy" id="1234382"/>
    <lineage>
        <taxon>Bacteria</taxon>
        <taxon>Pseudomonadati</taxon>
        <taxon>Pseudomonadota</taxon>
        <taxon>Betaproteobacteria</taxon>
        <taxon>Rhodocyclales</taxon>
        <taxon>Zoogloeaceae</taxon>
        <taxon>Thauera</taxon>
    </lineage>
</organism>
<keyword evidence="5" id="KW-0762">Sugar transport</keyword>